<keyword evidence="1" id="KW-0472">Membrane</keyword>
<evidence type="ECO:0000313" key="3">
    <source>
        <dbReference type="Proteomes" id="UP001390339"/>
    </source>
</evidence>
<reference evidence="2 3" key="1">
    <citation type="journal article" date="2024" name="IMA Fungus">
        <title>Apiospora arundinis, a panoply of carbohydrate-active enzymes and secondary metabolites.</title>
        <authorList>
            <person name="Sorensen T."/>
            <person name="Petersen C."/>
            <person name="Muurmann A.T."/>
            <person name="Christiansen J.V."/>
            <person name="Brundto M.L."/>
            <person name="Overgaard C.K."/>
            <person name="Boysen A.T."/>
            <person name="Wollenberg R.D."/>
            <person name="Larsen T.O."/>
            <person name="Sorensen J.L."/>
            <person name="Nielsen K.L."/>
            <person name="Sondergaard T.E."/>
        </authorList>
    </citation>
    <scope>NUCLEOTIDE SEQUENCE [LARGE SCALE GENOMIC DNA]</scope>
    <source>
        <strain evidence="2 3">AAU 773</strain>
    </source>
</reference>
<gene>
    <name evidence="2" type="ORF">PGQ11_009776</name>
</gene>
<comment type="caution">
    <text evidence="2">The sequence shown here is derived from an EMBL/GenBank/DDBJ whole genome shotgun (WGS) entry which is preliminary data.</text>
</comment>
<keyword evidence="1" id="KW-1133">Transmembrane helix</keyword>
<feature type="transmembrane region" description="Helical" evidence="1">
    <location>
        <begin position="557"/>
        <end position="582"/>
    </location>
</feature>
<dbReference type="Proteomes" id="UP001390339">
    <property type="component" value="Unassembled WGS sequence"/>
</dbReference>
<sequence>MDKQAPTTYRSIPVADTEAADMSKQSTPNLRNTRTPYSFDACLEAVLDLILALAPAYFFTFACVVYIRRGQPLDQHNNILLLEAARYGPTLFPIVFAAIIARFLRALAAIKLEHGTTVSTLEHLLQSRTVFSAVTAPFTLRQLRIAAPLLLALWSLSPLGGQASLRLVYTAPHLETSKHNFTYLAYVSGSFTGGRGSSAGDDRRIGIYSVFTASLMSPIAGQRAHQDLYGNIKIPLLNRVRNFTYTDTWKVLRQDEDVPWSSLVGLPVENVPASGVSRFIISTGYMVAACEVAGLNYSLPVNNGTGYGSALCGNARDGAYSKCHESGGNFAVSKVGPMIYGSSINKSTNLPLFPPVSFEFRATASGFGDSSKTLLTRANCSVTMEYVDVQIECNGRSCHSIAIRPSTQPATHAEAIGVGKEITQYYNFTRFTPINGLGYEAVNTMYFFDEFVNATNPKAGCSRTRCSPSPIESHLGRPGMLQGLELPALWRIGNDLFSERLTQLLNTFWIVSIAPHAVTGNFTPSVPSANQGVDSFIRTDSDMGTTQYERAVIQCDYAWLSVLLLASSTMLLCGLASIVLGMMRRGPDLLDRFGTLLRDNPYAPDPYYSSLEDSLSRSKRLADVKVCLGDVRPDDDVGYTAIAHVDDDVAVQRLRRGRMYA</sequence>
<keyword evidence="1" id="KW-0812">Transmembrane</keyword>
<evidence type="ECO:0000256" key="1">
    <source>
        <dbReference type="SAM" id="Phobius"/>
    </source>
</evidence>
<name>A0ABR2I8A8_9PEZI</name>
<protein>
    <submittedName>
        <fullName evidence="2">Uncharacterized protein</fullName>
    </submittedName>
</protein>
<proteinExistence type="predicted"/>
<feature type="transmembrane region" description="Helical" evidence="1">
    <location>
        <begin position="79"/>
        <end position="104"/>
    </location>
</feature>
<accession>A0ABR2I8A8</accession>
<keyword evidence="3" id="KW-1185">Reference proteome</keyword>
<feature type="transmembrane region" description="Helical" evidence="1">
    <location>
        <begin position="45"/>
        <end position="67"/>
    </location>
</feature>
<organism evidence="2 3">
    <name type="scientific">Apiospora arundinis</name>
    <dbReference type="NCBI Taxonomy" id="335852"/>
    <lineage>
        <taxon>Eukaryota</taxon>
        <taxon>Fungi</taxon>
        <taxon>Dikarya</taxon>
        <taxon>Ascomycota</taxon>
        <taxon>Pezizomycotina</taxon>
        <taxon>Sordariomycetes</taxon>
        <taxon>Xylariomycetidae</taxon>
        <taxon>Amphisphaeriales</taxon>
        <taxon>Apiosporaceae</taxon>
        <taxon>Apiospora</taxon>
    </lineage>
</organism>
<evidence type="ECO:0000313" key="2">
    <source>
        <dbReference type="EMBL" id="KAK8859042.1"/>
    </source>
</evidence>
<dbReference type="EMBL" id="JAPCWZ010000006">
    <property type="protein sequence ID" value="KAK8859042.1"/>
    <property type="molecule type" value="Genomic_DNA"/>
</dbReference>